<dbReference type="AlphaFoldDB" id="A0AAV7PJN1"/>
<dbReference type="GO" id="GO:0030527">
    <property type="term" value="F:structural constituent of chromatin"/>
    <property type="evidence" value="ECO:0007669"/>
    <property type="project" value="InterPro"/>
</dbReference>
<evidence type="ECO:0000256" key="2">
    <source>
        <dbReference type="SAM" id="MobiDB-lite"/>
    </source>
</evidence>
<evidence type="ECO:0000313" key="3">
    <source>
        <dbReference type="EMBL" id="KAJ1127434.1"/>
    </source>
</evidence>
<accession>A0AAV7PJN1</accession>
<dbReference type="InterPro" id="IPR000164">
    <property type="entry name" value="Histone_H3/CENP-A"/>
</dbReference>
<gene>
    <name evidence="3" type="ORF">NDU88_005836</name>
</gene>
<keyword evidence="4" id="KW-1185">Reference proteome</keyword>
<reference evidence="3" key="1">
    <citation type="journal article" date="2022" name="bioRxiv">
        <title>Sequencing and chromosome-scale assembly of the giantPleurodeles waltlgenome.</title>
        <authorList>
            <person name="Brown T."/>
            <person name="Elewa A."/>
            <person name="Iarovenko S."/>
            <person name="Subramanian E."/>
            <person name="Araus A.J."/>
            <person name="Petzold A."/>
            <person name="Susuki M."/>
            <person name="Suzuki K.-i.T."/>
            <person name="Hayashi T."/>
            <person name="Toyoda A."/>
            <person name="Oliveira C."/>
            <person name="Osipova E."/>
            <person name="Leigh N.D."/>
            <person name="Simon A."/>
            <person name="Yun M.H."/>
        </authorList>
    </citation>
    <scope>NUCLEOTIDE SEQUENCE</scope>
    <source>
        <strain evidence="3">20211129_DDA</strain>
        <tissue evidence="3">Liver</tissue>
    </source>
</reference>
<comment type="caution">
    <text evidence="3">The sequence shown here is derived from an EMBL/GenBank/DDBJ whole genome shotgun (WGS) entry which is preliminary data.</text>
</comment>
<feature type="region of interest" description="Disordered" evidence="2">
    <location>
        <begin position="1"/>
        <end position="96"/>
    </location>
</feature>
<dbReference type="InterPro" id="IPR009072">
    <property type="entry name" value="Histone-fold"/>
</dbReference>
<name>A0AAV7PJN1_PLEWA</name>
<feature type="compositionally biased region" description="Basic residues" evidence="2">
    <location>
        <begin position="1"/>
        <end position="16"/>
    </location>
</feature>
<organism evidence="3 4">
    <name type="scientific">Pleurodeles waltl</name>
    <name type="common">Iberian ribbed newt</name>
    <dbReference type="NCBI Taxonomy" id="8319"/>
    <lineage>
        <taxon>Eukaryota</taxon>
        <taxon>Metazoa</taxon>
        <taxon>Chordata</taxon>
        <taxon>Craniata</taxon>
        <taxon>Vertebrata</taxon>
        <taxon>Euteleostomi</taxon>
        <taxon>Amphibia</taxon>
        <taxon>Batrachia</taxon>
        <taxon>Caudata</taxon>
        <taxon>Salamandroidea</taxon>
        <taxon>Salamandridae</taxon>
        <taxon>Pleurodelinae</taxon>
        <taxon>Pleurodeles</taxon>
    </lineage>
</organism>
<protein>
    <submittedName>
        <fullName evidence="3">Uncharacterized protein</fullName>
    </submittedName>
</protein>
<comment type="similarity">
    <text evidence="1">Belongs to the histone H3 family.</text>
</comment>
<sequence>MAHTKQTARKFIRGKAPHNQLPTKAAHKSVPATGEVQKPHRYWPGPWLSTRSTVTRSPPSYSSEAALPAPGAGDRAGLQDQSVLPELGSHGPVGSQ</sequence>
<dbReference type="GO" id="GO:0046982">
    <property type="term" value="F:protein heterodimerization activity"/>
    <property type="evidence" value="ECO:0007669"/>
    <property type="project" value="InterPro"/>
</dbReference>
<proteinExistence type="inferred from homology"/>
<dbReference type="GO" id="GO:0003677">
    <property type="term" value="F:DNA binding"/>
    <property type="evidence" value="ECO:0007669"/>
    <property type="project" value="InterPro"/>
</dbReference>
<dbReference type="PRINTS" id="PR00622">
    <property type="entry name" value="HISTONEH3"/>
</dbReference>
<dbReference type="Gene3D" id="1.10.20.10">
    <property type="entry name" value="Histone, subunit A"/>
    <property type="match status" value="1"/>
</dbReference>
<dbReference type="Proteomes" id="UP001066276">
    <property type="component" value="Chromosome 7"/>
</dbReference>
<dbReference type="GO" id="GO:0000786">
    <property type="term" value="C:nucleosome"/>
    <property type="evidence" value="ECO:0007669"/>
    <property type="project" value="InterPro"/>
</dbReference>
<feature type="compositionally biased region" description="Low complexity" evidence="2">
    <location>
        <begin position="49"/>
        <end position="63"/>
    </location>
</feature>
<dbReference type="EMBL" id="JANPWB010000011">
    <property type="protein sequence ID" value="KAJ1127434.1"/>
    <property type="molecule type" value="Genomic_DNA"/>
</dbReference>
<evidence type="ECO:0000256" key="1">
    <source>
        <dbReference type="ARBA" id="ARBA00010343"/>
    </source>
</evidence>
<evidence type="ECO:0000313" key="4">
    <source>
        <dbReference type="Proteomes" id="UP001066276"/>
    </source>
</evidence>